<organism evidence="18 19">
    <name type="scientific">Macrococcus carouselicus</name>
    <dbReference type="NCBI Taxonomy" id="69969"/>
    <lineage>
        <taxon>Bacteria</taxon>
        <taxon>Bacillati</taxon>
        <taxon>Bacillota</taxon>
        <taxon>Bacilli</taxon>
        <taxon>Bacillales</taxon>
        <taxon>Staphylococcaceae</taxon>
        <taxon>Macrococcus</taxon>
    </lineage>
</organism>
<dbReference type="SUPFAM" id="SSF56601">
    <property type="entry name" value="beta-lactamase/transpeptidase-like"/>
    <property type="match status" value="1"/>
</dbReference>
<dbReference type="Proteomes" id="UP000295280">
    <property type="component" value="Unassembled WGS sequence"/>
</dbReference>
<evidence type="ECO:0000256" key="8">
    <source>
        <dbReference type="ARBA" id="ARBA00022960"/>
    </source>
</evidence>
<dbReference type="OrthoDB" id="9766909at2"/>
<dbReference type="SUPFAM" id="SSF53955">
    <property type="entry name" value="Lysozyme-like"/>
    <property type="match status" value="1"/>
</dbReference>
<comment type="caution">
    <text evidence="18">The sequence shown here is derived from an EMBL/GenBank/DDBJ whole genome shotgun (WGS) entry which is preliminary data.</text>
</comment>
<dbReference type="GO" id="GO:0006508">
    <property type="term" value="P:proteolysis"/>
    <property type="evidence" value="ECO:0007669"/>
    <property type="project" value="UniProtKB-KW"/>
</dbReference>
<comment type="catalytic activity">
    <reaction evidence="13">
        <text>[GlcNAc-(1-&gt;4)-Mur2Ac(oyl-L-Ala-gamma-D-Glu-L-Lys-D-Ala-D-Ala)](n)-di-trans,octa-cis-undecaprenyl diphosphate + beta-D-GlcNAc-(1-&gt;4)-Mur2Ac(oyl-L-Ala-gamma-D-Glu-L-Lys-D-Ala-D-Ala)-di-trans,octa-cis-undecaprenyl diphosphate = [GlcNAc-(1-&gt;4)-Mur2Ac(oyl-L-Ala-gamma-D-Glu-L-Lys-D-Ala-D-Ala)](n+1)-di-trans,octa-cis-undecaprenyl diphosphate + di-trans,octa-cis-undecaprenyl diphosphate + H(+)</text>
        <dbReference type="Rhea" id="RHEA:23708"/>
        <dbReference type="Rhea" id="RHEA-COMP:9602"/>
        <dbReference type="Rhea" id="RHEA-COMP:9603"/>
        <dbReference type="ChEBI" id="CHEBI:15378"/>
        <dbReference type="ChEBI" id="CHEBI:58405"/>
        <dbReference type="ChEBI" id="CHEBI:60033"/>
        <dbReference type="ChEBI" id="CHEBI:78435"/>
        <dbReference type="EC" id="2.4.99.28"/>
    </reaction>
</comment>
<dbReference type="EMBL" id="SCWD01000001">
    <property type="protein sequence ID" value="TDM04250.1"/>
    <property type="molecule type" value="Genomic_DNA"/>
</dbReference>
<feature type="transmembrane region" description="Helical" evidence="15">
    <location>
        <begin position="21"/>
        <end position="42"/>
    </location>
</feature>
<evidence type="ECO:0000256" key="10">
    <source>
        <dbReference type="ARBA" id="ARBA00023268"/>
    </source>
</evidence>
<keyword evidence="6" id="KW-0808">Transferase</keyword>
<dbReference type="Gene3D" id="3.40.710.10">
    <property type="entry name" value="DD-peptidase/beta-lactamase superfamily"/>
    <property type="match status" value="1"/>
</dbReference>
<feature type="compositionally biased region" description="Polar residues" evidence="14">
    <location>
        <begin position="660"/>
        <end position="675"/>
    </location>
</feature>
<evidence type="ECO:0000256" key="13">
    <source>
        <dbReference type="ARBA" id="ARBA00049902"/>
    </source>
</evidence>
<keyword evidence="7" id="KW-0378">Hydrolase</keyword>
<dbReference type="Pfam" id="PF00905">
    <property type="entry name" value="Transpeptidase"/>
    <property type="match status" value="1"/>
</dbReference>
<evidence type="ECO:0000259" key="16">
    <source>
        <dbReference type="Pfam" id="PF00905"/>
    </source>
</evidence>
<evidence type="ECO:0000256" key="14">
    <source>
        <dbReference type="SAM" id="MobiDB-lite"/>
    </source>
</evidence>
<comment type="similarity">
    <text evidence="2">In the N-terminal section; belongs to the glycosyltransferase 51 family.</text>
</comment>
<feature type="domain" description="Glycosyl transferase family 51" evidence="17">
    <location>
        <begin position="68"/>
        <end position="240"/>
    </location>
</feature>
<gene>
    <name evidence="18" type="ORF">ERX40_03530</name>
</gene>
<keyword evidence="8" id="KW-0133">Cell shape</keyword>
<dbReference type="PANTHER" id="PTHR32282:SF29">
    <property type="entry name" value="PENICILLIN-BINDING PROTEIN 1A"/>
    <property type="match status" value="1"/>
</dbReference>
<accession>A0A9Q8FP39</accession>
<keyword evidence="15" id="KW-0812">Transmembrane</keyword>
<feature type="region of interest" description="Disordered" evidence="14">
    <location>
        <begin position="660"/>
        <end position="817"/>
    </location>
</feature>
<dbReference type="InterPro" id="IPR050396">
    <property type="entry name" value="Glycosyltr_51/Transpeptidase"/>
</dbReference>
<keyword evidence="11" id="KW-0961">Cell wall biogenesis/degradation</keyword>
<dbReference type="InterPro" id="IPR012338">
    <property type="entry name" value="Beta-lactam/transpept-like"/>
</dbReference>
<dbReference type="GO" id="GO:0008360">
    <property type="term" value="P:regulation of cell shape"/>
    <property type="evidence" value="ECO:0007669"/>
    <property type="project" value="UniProtKB-KW"/>
</dbReference>
<evidence type="ECO:0000256" key="11">
    <source>
        <dbReference type="ARBA" id="ARBA00023316"/>
    </source>
</evidence>
<name>A0A9Q8FP39_9STAP</name>
<evidence type="ECO:0000256" key="5">
    <source>
        <dbReference type="ARBA" id="ARBA00022676"/>
    </source>
</evidence>
<sequence length="817" mass="89713">MAKNNKRKRSTKRTILQILGGILIAFAALMVLGIGMFIYYAWKAPSFNEASLRDQLPTKIYDKNNELATVLYMGQRREEAKFADIPDQMRNAVLATEDNRFYEHGALDFKRLTGAVLKNITGGFGSQGASTLTQQVVKRSFLTDKKSIERKAQEAYLSYRLEQEYDKNEIFEMYLNKIYYSDGIYGVKTAAHYYFNKDLKDLSLAETAYLAGLPQIPNAYNLYDHPEAAERRKDTVLYLMNRHNRITKEEMEQAQAQDLSVNLVPRTAAERQNVDQNDPAFASYINIIKQEIKNNKEFKGQSLSDILTSGLRIYTNMDRNIQQNLQNNVDNLAVYKNKDQQAAATILDTKTGGLIAISGGRNYQDVVDRNLAIDPHAVGSIIKPILSYGPVIENLKYPTNTMIQDEKELDINGNTFKNYDTESHGMVTMREALRKSYNIPALKLFETAKKEIAPDASYHFAKKLNLHYETSDLGPAEALGGGASEFSTVQMAAAFSAFGNNGTYNQAHAIRKVMTRDDETIQFSHTTRKVMEDYTAYMITDILKDVFTIDGTATGMAPNGVNVAGKTGTATYADEFYQKYQLPSDAAKDVWISGYSPNYTMTVWMGFTKPAQYGVNSFVGHVEQALPQTLFKTVMTEISPIDGQDFVKPDSVIETGNELQVNGGSVSNKPITSSEVKTEAAGAQTPAASVRTESPAVAPTAEPTTERATTAAPMTERATTAAPTTERATTAAPTAERATTAAPTAERATTAAPTAERATTAAPTAERPTTAAPTTEHPTTAAPTTERPTTAAPTTERPTTAAPTTERPTTAAPAKAS</sequence>
<dbReference type="InterPro" id="IPR001460">
    <property type="entry name" value="PCN-bd_Tpept"/>
</dbReference>
<dbReference type="Pfam" id="PF00912">
    <property type="entry name" value="Transgly"/>
    <property type="match status" value="1"/>
</dbReference>
<keyword evidence="15" id="KW-0472">Membrane</keyword>
<comment type="similarity">
    <text evidence="1">In the C-terminal section; belongs to the transpeptidase family.</text>
</comment>
<dbReference type="InterPro" id="IPR023346">
    <property type="entry name" value="Lysozyme-like_dom_sf"/>
</dbReference>
<evidence type="ECO:0000259" key="17">
    <source>
        <dbReference type="Pfam" id="PF00912"/>
    </source>
</evidence>
<dbReference type="GO" id="GO:0008658">
    <property type="term" value="F:penicillin binding"/>
    <property type="evidence" value="ECO:0007669"/>
    <property type="project" value="InterPro"/>
</dbReference>
<dbReference type="InterPro" id="IPR036950">
    <property type="entry name" value="PBP_transglycosylase"/>
</dbReference>
<feature type="compositionally biased region" description="Low complexity" evidence="14">
    <location>
        <begin position="698"/>
        <end position="817"/>
    </location>
</feature>
<dbReference type="FunFam" id="1.10.3810.10:FF:000001">
    <property type="entry name" value="Penicillin-binding protein 1A"/>
    <property type="match status" value="1"/>
</dbReference>
<evidence type="ECO:0000256" key="15">
    <source>
        <dbReference type="SAM" id="Phobius"/>
    </source>
</evidence>
<dbReference type="GO" id="GO:0008955">
    <property type="term" value="F:peptidoglycan glycosyltransferase activity"/>
    <property type="evidence" value="ECO:0007669"/>
    <property type="project" value="UniProtKB-EC"/>
</dbReference>
<evidence type="ECO:0000256" key="4">
    <source>
        <dbReference type="ARBA" id="ARBA00022670"/>
    </source>
</evidence>
<keyword evidence="4" id="KW-0645">Protease</keyword>
<dbReference type="PANTHER" id="PTHR32282">
    <property type="entry name" value="BINDING PROTEIN TRANSPEPTIDASE, PUTATIVE-RELATED"/>
    <property type="match status" value="1"/>
</dbReference>
<dbReference type="GO" id="GO:0009252">
    <property type="term" value="P:peptidoglycan biosynthetic process"/>
    <property type="evidence" value="ECO:0007669"/>
    <property type="project" value="UniProtKB-KW"/>
</dbReference>
<evidence type="ECO:0000256" key="6">
    <source>
        <dbReference type="ARBA" id="ARBA00022679"/>
    </source>
</evidence>
<comment type="catalytic activity">
    <reaction evidence="12">
        <text>Preferential cleavage: (Ac)2-L-Lys-D-Ala-|-D-Ala. Also transpeptidation of peptidyl-alanyl moieties that are N-acyl substituents of D-alanine.</text>
        <dbReference type="EC" id="3.4.16.4"/>
    </reaction>
</comment>
<dbReference type="RefSeq" id="WP_133417111.1">
    <property type="nucleotide sequence ID" value="NZ_SCWD01000001.1"/>
</dbReference>
<keyword evidence="10" id="KW-0511">Multifunctional enzyme</keyword>
<evidence type="ECO:0000313" key="18">
    <source>
        <dbReference type="EMBL" id="TDM04250.1"/>
    </source>
</evidence>
<keyword evidence="19" id="KW-1185">Reference proteome</keyword>
<keyword evidence="15" id="KW-1133">Transmembrane helix</keyword>
<keyword evidence="3" id="KW-0121">Carboxypeptidase</keyword>
<keyword evidence="5" id="KW-0328">Glycosyltransferase</keyword>
<dbReference type="GO" id="GO:0030288">
    <property type="term" value="C:outer membrane-bounded periplasmic space"/>
    <property type="evidence" value="ECO:0007669"/>
    <property type="project" value="TreeGrafter"/>
</dbReference>
<dbReference type="GO" id="GO:0071555">
    <property type="term" value="P:cell wall organization"/>
    <property type="evidence" value="ECO:0007669"/>
    <property type="project" value="UniProtKB-KW"/>
</dbReference>
<proteinExistence type="inferred from homology"/>
<dbReference type="AlphaFoldDB" id="A0A9Q8FP39"/>
<dbReference type="Gene3D" id="1.10.3810.10">
    <property type="entry name" value="Biosynthetic peptidoglycan transglycosylase-like"/>
    <property type="match status" value="1"/>
</dbReference>
<evidence type="ECO:0000256" key="9">
    <source>
        <dbReference type="ARBA" id="ARBA00022984"/>
    </source>
</evidence>
<evidence type="ECO:0000256" key="7">
    <source>
        <dbReference type="ARBA" id="ARBA00022801"/>
    </source>
</evidence>
<protein>
    <submittedName>
        <fullName evidence="18">Penicillin-binding protein</fullName>
    </submittedName>
</protein>
<keyword evidence="9" id="KW-0573">Peptidoglycan synthesis</keyword>
<dbReference type="GO" id="GO:0009002">
    <property type="term" value="F:serine-type D-Ala-D-Ala carboxypeptidase activity"/>
    <property type="evidence" value="ECO:0007669"/>
    <property type="project" value="UniProtKB-EC"/>
</dbReference>
<evidence type="ECO:0000256" key="12">
    <source>
        <dbReference type="ARBA" id="ARBA00034000"/>
    </source>
</evidence>
<evidence type="ECO:0000256" key="1">
    <source>
        <dbReference type="ARBA" id="ARBA00007090"/>
    </source>
</evidence>
<evidence type="ECO:0000256" key="2">
    <source>
        <dbReference type="ARBA" id="ARBA00007739"/>
    </source>
</evidence>
<evidence type="ECO:0000256" key="3">
    <source>
        <dbReference type="ARBA" id="ARBA00022645"/>
    </source>
</evidence>
<dbReference type="InterPro" id="IPR001264">
    <property type="entry name" value="Glyco_trans_51"/>
</dbReference>
<reference evidence="18 19" key="1">
    <citation type="submission" date="2019-01" db="EMBL/GenBank/DDBJ databases">
        <title>Draft genome sequences of the type strains of six Macrococcus species.</title>
        <authorList>
            <person name="Mazhar S."/>
            <person name="Altermann E."/>
            <person name="Hill C."/>
            <person name="Mcauliffe O."/>
        </authorList>
    </citation>
    <scope>NUCLEOTIDE SEQUENCE [LARGE SCALE GENOMIC DNA]</scope>
    <source>
        <strain evidence="18 19">ATCC 51828</strain>
    </source>
</reference>
<feature type="domain" description="Penicillin-binding protein transpeptidase" evidence="16">
    <location>
        <begin position="343"/>
        <end position="605"/>
    </location>
</feature>
<evidence type="ECO:0000313" key="19">
    <source>
        <dbReference type="Proteomes" id="UP000295280"/>
    </source>
</evidence>